<keyword evidence="4" id="KW-0479">Metal-binding</keyword>
<dbReference type="CDD" id="cd01335">
    <property type="entry name" value="Radical_SAM"/>
    <property type="match status" value="1"/>
</dbReference>
<dbReference type="SFLD" id="SFLDG01386">
    <property type="entry name" value="main_SPASM_domain-containing"/>
    <property type="match status" value="1"/>
</dbReference>
<dbReference type="InterPro" id="IPR023867">
    <property type="entry name" value="Sulphatase_maturase_rSAM"/>
</dbReference>
<name>A0A1H9X132_BUTFI</name>
<evidence type="ECO:0000313" key="9">
    <source>
        <dbReference type="Proteomes" id="UP000182584"/>
    </source>
</evidence>
<dbReference type="SUPFAM" id="SSF102114">
    <property type="entry name" value="Radical SAM enzymes"/>
    <property type="match status" value="1"/>
</dbReference>
<dbReference type="RefSeq" id="WP_080652825.1">
    <property type="nucleotide sequence ID" value="NZ_FOGJ01000039.1"/>
</dbReference>
<dbReference type="PANTHER" id="PTHR43787">
    <property type="entry name" value="FEMO COFACTOR BIOSYNTHESIS PROTEIN NIFB-RELATED"/>
    <property type="match status" value="1"/>
</dbReference>
<gene>
    <name evidence="8" type="ORF">SAMN04487884_13913</name>
</gene>
<dbReference type="AlphaFoldDB" id="A0A1H9X132"/>
<evidence type="ECO:0000256" key="3">
    <source>
        <dbReference type="ARBA" id="ARBA00022691"/>
    </source>
</evidence>
<organism evidence="8 9">
    <name type="scientific">Butyrivibrio fibrisolvens</name>
    <dbReference type="NCBI Taxonomy" id="831"/>
    <lineage>
        <taxon>Bacteria</taxon>
        <taxon>Bacillati</taxon>
        <taxon>Bacillota</taxon>
        <taxon>Clostridia</taxon>
        <taxon>Lachnospirales</taxon>
        <taxon>Lachnospiraceae</taxon>
        <taxon>Butyrivibrio</taxon>
    </lineage>
</organism>
<keyword evidence="6" id="KW-0411">Iron-sulfur</keyword>
<dbReference type="InterPro" id="IPR007197">
    <property type="entry name" value="rSAM"/>
</dbReference>
<keyword evidence="3" id="KW-0949">S-adenosyl-L-methionine</keyword>
<dbReference type="SFLD" id="SFLDG01067">
    <property type="entry name" value="SPASM/twitch_domain_containing"/>
    <property type="match status" value="1"/>
</dbReference>
<evidence type="ECO:0000256" key="6">
    <source>
        <dbReference type="ARBA" id="ARBA00023014"/>
    </source>
</evidence>
<dbReference type="SFLD" id="SFLDS00029">
    <property type="entry name" value="Radical_SAM"/>
    <property type="match status" value="1"/>
</dbReference>
<dbReference type="GO" id="GO:0016491">
    <property type="term" value="F:oxidoreductase activity"/>
    <property type="evidence" value="ECO:0007669"/>
    <property type="project" value="InterPro"/>
</dbReference>
<proteinExistence type="predicted"/>
<dbReference type="GO" id="GO:0046872">
    <property type="term" value="F:metal ion binding"/>
    <property type="evidence" value="ECO:0007669"/>
    <property type="project" value="UniProtKB-KW"/>
</dbReference>
<dbReference type="InterPro" id="IPR023885">
    <property type="entry name" value="4Fe4S-binding_SPASM_dom"/>
</dbReference>
<dbReference type="SFLD" id="SFLDG01384">
    <property type="entry name" value="thioether_bond_formation_requi"/>
    <property type="match status" value="1"/>
</dbReference>
<evidence type="ECO:0000259" key="7">
    <source>
        <dbReference type="PROSITE" id="PS51918"/>
    </source>
</evidence>
<comment type="cofactor">
    <cofactor evidence="1">
        <name>[4Fe-4S] cluster</name>
        <dbReference type="ChEBI" id="CHEBI:49883"/>
    </cofactor>
</comment>
<sequence length="454" mass="51772">MRFSSYNILTPKMKSGDHVLLNGLKGTLDLIDEEAYDLIKSHEDDEELSDDVMDIIAEFKDDYIKRGYLTELGSEDEVISARQQALEMTEKIDTNRWTIVLVPNLGCNYRCTYCFEKNEGYPERTMTKEQVDSVFEIIKDKISPGENLTLYGGEPLDKRNKELIRYIVEKGKEQDYTFFAVTNGHDLDHYMDLIDNDKINSLQITIDGPREIHNCRRIALNKESSYDKIVSNVKSVISNKDVSVLLRINIDKRNITHMLDLLADLDESGILDNPKVTLSANSVIGEDNILLNHNDISKLEKDVEKNYPILNGAFTSFNSSTKKLIWPSLLSGEPVQRSAFACGSASGMKVFTPDGNIYSCWSAIGYPEHVIGRYDISRNVSWNRDVLDAWSKKTVAYDKMCYRCKYLFLCSGGCRRPELPNEAHSNAKECDYYQNMFSEYLAKLTDEYLAAGNE</sequence>
<accession>A0A1H9X132</accession>
<keyword evidence="5" id="KW-0408">Iron</keyword>
<dbReference type="InterPro" id="IPR013785">
    <property type="entry name" value="Aldolase_TIM"/>
</dbReference>
<dbReference type="GO" id="GO:0051539">
    <property type="term" value="F:4 iron, 4 sulfur cluster binding"/>
    <property type="evidence" value="ECO:0007669"/>
    <property type="project" value="UniProtKB-KW"/>
</dbReference>
<dbReference type="PANTHER" id="PTHR43787:SF3">
    <property type="entry name" value="ARYLSULFATASE REGULATORY PROTEIN"/>
    <property type="match status" value="1"/>
</dbReference>
<evidence type="ECO:0000256" key="5">
    <source>
        <dbReference type="ARBA" id="ARBA00023004"/>
    </source>
</evidence>
<dbReference type="Gene3D" id="3.20.20.70">
    <property type="entry name" value="Aldolase class I"/>
    <property type="match status" value="1"/>
</dbReference>
<evidence type="ECO:0000256" key="4">
    <source>
        <dbReference type="ARBA" id="ARBA00022723"/>
    </source>
</evidence>
<dbReference type="Proteomes" id="UP000182584">
    <property type="component" value="Unassembled WGS sequence"/>
</dbReference>
<evidence type="ECO:0000256" key="1">
    <source>
        <dbReference type="ARBA" id="ARBA00001966"/>
    </source>
</evidence>
<reference evidence="8 9" key="1">
    <citation type="submission" date="2016-10" db="EMBL/GenBank/DDBJ databases">
        <authorList>
            <person name="de Groot N.N."/>
        </authorList>
    </citation>
    <scope>NUCLEOTIDE SEQUENCE [LARGE SCALE GENOMIC DNA]</scope>
    <source>
        <strain evidence="8 9">AR40</strain>
    </source>
</reference>
<dbReference type="NCBIfam" id="TIGR04085">
    <property type="entry name" value="rSAM_more_4Fe4S"/>
    <property type="match status" value="1"/>
</dbReference>
<dbReference type="InterPro" id="IPR058240">
    <property type="entry name" value="rSAM_sf"/>
</dbReference>
<dbReference type="OrthoDB" id="9808591at2"/>
<evidence type="ECO:0000313" key="8">
    <source>
        <dbReference type="EMBL" id="SES39840.1"/>
    </source>
</evidence>
<protein>
    <recommendedName>
        <fullName evidence="7">Radical SAM core domain-containing protein</fullName>
    </recommendedName>
</protein>
<dbReference type="EMBL" id="FOGJ01000039">
    <property type="protein sequence ID" value="SES39840.1"/>
    <property type="molecule type" value="Genomic_DNA"/>
</dbReference>
<keyword evidence="2" id="KW-0004">4Fe-4S</keyword>
<evidence type="ECO:0000256" key="2">
    <source>
        <dbReference type="ARBA" id="ARBA00022485"/>
    </source>
</evidence>
<dbReference type="PROSITE" id="PS51918">
    <property type="entry name" value="RADICAL_SAM"/>
    <property type="match status" value="1"/>
</dbReference>
<dbReference type="Pfam" id="PF04055">
    <property type="entry name" value="Radical_SAM"/>
    <property type="match status" value="1"/>
</dbReference>
<dbReference type="UniPathway" id="UPA00782"/>
<feature type="domain" description="Radical SAM core" evidence="7">
    <location>
        <begin position="93"/>
        <end position="328"/>
    </location>
</feature>